<reference evidence="2" key="1">
    <citation type="journal article" date="2019" name="Int. J. Syst. Evol. Microbiol.">
        <title>The Global Catalogue of Microorganisms (GCM) 10K type strain sequencing project: providing services to taxonomists for standard genome sequencing and annotation.</title>
        <authorList>
            <consortium name="The Broad Institute Genomics Platform"/>
            <consortium name="The Broad Institute Genome Sequencing Center for Infectious Disease"/>
            <person name="Wu L."/>
            <person name="Ma J."/>
        </authorList>
    </citation>
    <scope>NUCLEOTIDE SEQUENCE [LARGE SCALE GENOMIC DNA]</scope>
    <source>
        <strain evidence="2">CCUG 60214</strain>
    </source>
</reference>
<proteinExistence type="predicted"/>
<gene>
    <name evidence="1" type="ORF">ACFQ3T_25800</name>
</gene>
<dbReference type="SUPFAM" id="SSF53686">
    <property type="entry name" value="Tryptophan synthase beta subunit-like PLP-dependent enzymes"/>
    <property type="match status" value="1"/>
</dbReference>
<accession>A0ABW3R0M3</accession>
<evidence type="ECO:0000313" key="1">
    <source>
        <dbReference type="EMBL" id="MFD1150562.1"/>
    </source>
</evidence>
<protein>
    <submittedName>
        <fullName evidence="1">Uncharacterized protein</fullName>
    </submittedName>
</protein>
<dbReference type="RefSeq" id="WP_380726756.1">
    <property type="nucleotide sequence ID" value="NZ_JBHTLK010000167.1"/>
</dbReference>
<dbReference type="EMBL" id="JBHTLK010000167">
    <property type="protein sequence ID" value="MFD1150562.1"/>
    <property type="molecule type" value="Genomic_DNA"/>
</dbReference>
<organism evidence="1 2">
    <name type="scientific">Saccharothrix hoggarensis</name>
    <dbReference type="NCBI Taxonomy" id="913853"/>
    <lineage>
        <taxon>Bacteria</taxon>
        <taxon>Bacillati</taxon>
        <taxon>Actinomycetota</taxon>
        <taxon>Actinomycetes</taxon>
        <taxon>Pseudonocardiales</taxon>
        <taxon>Pseudonocardiaceae</taxon>
        <taxon>Saccharothrix</taxon>
    </lineage>
</organism>
<dbReference type="Gene3D" id="3.40.50.1100">
    <property type="match status" value="2"/>
</dbReference>
<keyword evidence="2" id="KW-1185">Reference proteome</keyword>
<dbReference type="Proteomes" id="UP001597168">
    <property type="component" value="Unassembled WGS sequence"/>
</dbReference>
<comment type="caution">
    <text evidence="1">The sequence shown here is derived from an EMBL/GenBank/DDBJ whole genome shotgun (WGS) entry which is preliminary data.</text>
</comment>
<dbReference type="InterPro" id="IPR036052">
    <property type="entry name" value="TrpB-like_PALP_sf"/>
</dbReference>
<evidence type="ECO:0000313" key="2">
    <source>
        <dbReference type="Proteomes" id="UP001597168"/>
    </source>
</evidence>
<name>A0ABW3R0M3_9PSEU</name>
<sequence length="240" mass="26656">MVAVAREDLLPGGTKQRAVGPYLRDAMDKGVTAFVYASPAPGFAQVALAHTSRLLGAECVLFCEVLDGDFHEFSLLARSYGATIHACDSLDRAEEEASAFSRRDDRTVKLPLGFGSEAYTAHLRRALAREWADVVRHLGAAPRRLWLPVGSATLATAFRRVLPDSVELHCVDVRVLEQDDERIKLLADTARVVMYRSEHRFLHAAPVPPPIPSNAYYDAKLWPLIEEHAVDGDLWWNVAR</sequence>